<dbReference type="EMBL" id="NBSK02000007">
    <property type="protein sequence ID" value="KAJ0197226.1"/>
    <property type="molecule type" value="Genomic_DNA"/>
</dbReference>
<organism evidence="1 2">
    <name type="scientific">Lactuca sativa</name>
    <name type="common">Garden lettuce</name>
    <dbReference type="NCBI Taxonomy" id="4236"/>
    <lineage>
        <taxon>Eukaryota</taxon>
        <taxon>Viridiplantae</taxon>
        <taxon>Streptophyta</taxon>
        <taxon>Embryophyta</taxon>
        <taxon>Tracheophyta</taxon>
        <taxon>Spermatophyta</taxon>
        <taxon>Magnoliopsida</taxon>
        <taxon>eudicotyledons</taxon>
        <taxon>Gunneridae</taxon>
        <taxon>Pentapetalae</taxon>
        <taxon>asterids</taxon>
        <taxon>campanulids</taxon>
        <taxon>Asterales</taxon>
        <taxon>Asteraceae</taxon>
        <taxon>Cichorioideae</taxon>
        <taxon>Cichorieae</taxon>
        <taxon>Lactucinae</taxon>
        <taxon>Lactuca</taxon>
    </lineage>
</organism>
<evidence type="ECO:0000313" key="2">
    <source>
        <dbReference type="Proteomes" id="UP000235145"/>
    </source>
</evidence>
<keyword evidence="2" id="KW-1185">Reference proteome</keyword>
<accession>A0A9R1X2Y0</accession>
<proteinExistence type="predicted"/>
<protein>
    <submittedName>
        <fullName evidence="1">Uncharacterized protein</fullName>
    </submittedName>
</protein>
<comment type="caution">
    <text evidence="1">The sequence shown here is derived from an EMBL/GenBank/DDBJ whole genome shotgun (WGS) entry which is preliminary data.</text>
</comment>
<dbReference type="Proteomes" id="UP000235145">
    <property type="component" value="Unassembled WGS sequence"/>
</dbReference>
<dbReference type="AlphaFoldDB" id="A0A9R1X2Y0"/>
<sequence length="82" mass="10283">MDHVGSGQVHTKYSYGLRHYIQQLLPLYLNINITDFKKIFNKLVWYMYIERDVFEWNWELLMKEFNLEDERWFKDIFENKEA</sequence>
<gene>
    <name evidence="1" type="ORF">LSAT_V11C700355930</name>
</gene>
<reference evidence="1 2" key="1">
    <citation type="journal article" date="2017" name="Nat. Commun.">
        <title>Genome assembly with in vitro proximity ligation data and whole-genome triplication in lettuce.</title>
        <authorList>
            <person name="Reyes-Chin-Wo S."/>
            <person name="Wang Z."/>
            <person name="Yang X."/>
            <person name="Kozik A."/>
            <person name="Arikit S."/>
            <person name="Song C."/>
            <person name="Xia L."/>
            <person name="Froenicke L."/>
            <person name="Lavelle D.O."/>
            <person name="Truco M.J."/>
            <person name="Xia R."/>
            <person name="Zhu S."/>
            <person name="Xu C."/>
            <person name="Xu H."/>
            <person name="Xu X."/>
            <person name="Cox K."/>
            <person name="Korf I."/>
            <person name="Meyers B.C."/>
            <person name="Michelmore R.W."/>
        </authorList>
    </citation>
    <scope>NUCLEOTIDE SEQUENCE [LARGE SCALE GENOMIC DNA]</scope>
    <source>
        <strain evidence="2">cv. Salinas</strain>
        <tissue evidence="1">Seedlings</tissue>
    </source>
</reference>
<evidence type="ECO:0000313" key="1">
    <source>
        <dbReference type="EMBL" id="KAJ0197226.1"/>
    </source>
</evidence>
<name>A0A9R1X2Y0_LACSA</name>